<evidence type="ECO:0000313" key="8">
    <source>
        <dbReference type="Proteomes" id="UP000244912"/>
    </source>
</evidence>
<gene>
    <name evidence="7" type="ORF">PAA8504_04131</name>
</gene>
<dbReference type="OrthoDB" id="5293641at2"/>
<proteinExistence type="predicted"/>
<protein>
    <recommendedName>
        <fullName evidence="6">NnrU domain-containing protein</fullName>
    </recommendedName>
</protein>
<dbReference type="GO" id="GO:0016020">
    <property type="term" value="C:membrane"/>
    <property type="evidence" value="ECO:0007669"/>
    <property type="project" value="UniProtKB-SubCell"/>
</dbReference>
<name>A0A2R8C1I0_9RHOB</name>
<keyword evidence="2 5" id="KW-0812">Transmembrane</keyword>
<feature type="transmembrane region" description="Helical" evidence="5">
    <location>
        <begin position="120"/>
        <end position="140"/>
    </location>
</feature>
<dbReference type="Pfam" id="PF07298">
    <property type="entry name" value="NnrU"/>
    <property type="match status" value="1"/>
</dbReference>
<feature type="transmembrane region" description="Helical" evidence="5">
    <location>
        <begin position="38"/>
        <end position="55"/>
    </location>
</feature>
<evidence type="ECO:0000259" key="6">
    <source>
        <dbReference type="Pfam" id="PF07298"/>
    </source>
</evidence>
<dbReference type="InterPro" id="IPR009915">
    <property type="entry name" value="NnrU_dom"/>
</dbReference>
<dbReference type="AlphaFoldDB" id="A0A2R8C1I0"/>
<accession>A0A2R8C1I0</accession>
<evidence type="ECO:0000256" key="3">
    <source>
        <dbReference type="ARBA" id="ARBA00022989"/>
    </source>
</evidence>
<feature type="transmembrane region" description="Helical" evidence="5">
    <location>
        <begin position="67"/>
        <end position="88"/>
    </location>
</feature>
<evidence type="ECO:0000256" key="5">
    <source>
        <dbReference type="SAM" id="Phobius"/>
    </source>
</evidence>
<comment type="subcellular location">
    <subcellularLocation>
        <location evidence="1">Membrane</location>
        <topology evidence="1">Multi-pass membrane protein</topology>
    </subcellularLocation>
</comment>
<keyword evidence="4 5" id="KW-0472">Membrane</keyword>
<evidence type="ECO:0000256" key="1">
    <source>
        <dbReference type="ARBA" id="ARBA00004141"/>
    </source>
</evidence>
<feature type="transmembrane region" description="Helical" evidence="5">
    <location>
        <begin position="161"/>
        <end position="181"/>
    </location>
</feature>
<reference evidence="7 8" key="1">
    <citation type="submission" date="2018-03" db="EMBL/GenBank/DDBJ databases">
        <authorList>
            <person name="Keele B.F."/>
        </authorList>
    </citation>
    <scope>NUCLEOTIDE SEQUENCE [LARGE SCALE GENOMIC DNA]</scope>
    <source>
        <strain evidence="7 8">CECT 8504</strain>
    </source>
</reference>
<feature type="domain" description="NnrU" evidence="6">
    <location>
        <begin position="3"/>
        <end position="183"/>
    </location>
</feature>
<sequence length="186" mass="20070">MAILVLGLALWVGAHLFKRIAPGMRARMTERMGNGSKGIFAIALALSVVLMVISYQRAAFVNVYVPPSWTVHLVDLFMILAIALFGLGSSKSNLRGKLRHPQLSGFALWAGLHLTVNGDLASVVLFGTLFVWAFVEMAVINASEPRPTPYTGGSTVGTIRLLVISLVLYAIITAVHAWLGVWPFPG</sequence>
<organism evidence="7 8">
    <name type="scientific">Palleronia abyssalis</name>
    <dbReference type="NCBI Taxonomy" id="1501240"/>
    <lineage>
        <taxon>Bacteria</taxon>
        <taxon>Pseudomonadati</taxon>
        <taxon>Pseudomonadota</taxon>
        <taxon>Alphaproteobacteria</taxon>
        <taxon>Rhodobacterales</taxon>
        <taxon>Roseobacteraceae</taxon>
        <taxon>Palleronia</taxon>
    </lineage>
</organism>
<dbReference type="EMBL" id="ONZF01000016">
    <property type="protein sequence ID" value="SPJ26274.1"/>
    <property type="molecule type" value="Genomic_DNA"/>
</dbReference>
<evidence type="ECO:0000313" key="7">
    <source>
        <dbReference type="EMBL" id="SPJ26274.1"/>
    </source>
</evidence>
<keyword evidence="8" id="KW-1185">Reference proteome</keyword>
<evidence type="ECO:0000256" key="2">
    <source>
        <dbReference type="ARBA" id="ARBA00022692"/>
    </source>
</evidence>
<evidence type="ECO:0000256" key="4">
    <source>
        <dbReference type="ARBA" id="ARBA00023136"/>
    </source>
</evidence>
<keyword evidence="3 5" id="KW-1133">Transmembrane helix</keyword>
<dbReference type="RefSeq" id="WP_108895973.1">
    <property type="nucleotide sequence ID" value="NZ_ONZF01000016.1"/>
</dbReference>
<dbReference type="Proteomes" id="UP000244912">
    <property type="component" value="Unassembled WGS sequence"/>
</dbReference>